<dbReference type="EMBL" id="JAJEQW010000003">
    <property type="protein sequence ID" value="MCC2241659.1"/>
    <property type="molecule type" value="Genomic_DNA"/>
</dbReference>
<name>A0AAW4WLV6_9FIRM</name>
<proteinExistence type="predicted"/>
<dbReference type="RefSeq" id="WP_227701113.1">
    <property type="nucleotide sequence ID" value="NZ_JAJEQW010000003.1"/>
</dbReference>
<dbReference type="Proteomes" id="UP001198893">
    <property type="component" value="Unassembled WGS sequence"/>
</dbReference>
<gene>
    <name evidence="2" type="ORF">LKD47_04965</name>
</gene>
<sequence length="60" mass="6486">MKIVDGIIAVIYVIAMAVLFFLRDCEKDFPMGILALAVTAAAVACMVIQNKKRDSKAARA</sequence>
<evidence type="ECO:0000256" key="1">
    <source>
        <dbReference type="SAM" id="Phobius"/>
    </source>
</evidence>
<keyword evidence="1" id="KW-0472">Membrane</keyword>
<organism evidence="2 3">
    <name type="scientific">Roseburia amylophila</name>
    <dbReference type="NCBI Taxonomy" id="2981794"/>
    <lineage>
        <taxon>Bacteria</taxon>
        <taxon>Bacillati</taxon>
        <taxon>Bacillota</taxon>
        <taxon>Clostridia</taxon>
        <taxon>Lachnospirales</taxon>
        <taxon>Lachnospiraceae</taxon>
        <taxon>Roseburia</taxon>
    </lineage>
</organism>
<reference evidence="2" key="1">
    <citation type="submission" date="2021-10" db="EMBL/GenBank/DDBJ databases">
        <title>Anaerobic single-cell dispensing facilitates the cultivation of human gut bacteria.</title>
        <authorList>
            <person name="Afrizal A."/>
        </authorList>
    </citation>
    <scope>NUCLEOTIDE SEQUENCE</scope>
    <source>
        <strain evidence="2">CLA-AA-H204</strain>
    </source>
</reference>
<dbReference type="AlphaFoldDB" id="A0AAW4WLV6"/>
<protein>
    <submittedName>
        <fullName evidence="2">Uncharacterized protein</fullName>
    </submittedName>
</protein>
<feature type="transmembrane region" description="Helical" evidence="1">
    <location>
        <begin position="7"/>
        <end position="23"/>
    </location>
</feature>
<keyword evidence="1" id="KW-1133">Transmembrane helix</keyword>
<feature type="transmembrane region" description="Helical" evidence="1">
    <location>
        <begin position="29"/>
        <end position="48"/>
    </location>
</feature>
<keyword evidence="1" id="KW-0812">Transmembrane</keyword>
<comment type="caution">
    <text evidence="2">The sequence shown here is derived from an EMBL/GenBank/DDBJ whole genome shotgun (WGS) entry which is preliminary data.</text>
</comment>
<evidence type="ECO:0000313" key="2">
    <source>
        <dbReference type="EMBL" id="MCC2241659.1"/>
    </source>
</evidence>
<accession>A0AAW4WLV6</accession>
<evidence type="ECO:0000313" key="3">
    <source>
        <dbReference type="Proteomes" id="UP001198893"/>
    </source>
</evidence>